<dbReference type="InterPro" id="IPR022211">
    <property type="entry name" value="PHBC_N"/>
</dbReference>
<dbReference type="Proteomes" id="UP000190092">
    <property type="component" value="Unassembled WGS sequence"/>
</dbReference>
<dbReference type="STRING" id="225324.SAMN02745126_00129"/>
<keyword evidence="1" id="KW-0812">Transmembrane</keyword>
<feature type="domain" description="Poly-beta-hydroxybutyrate polymerase N-terminal" evidence="2">
    <location>
        <begin position="26"/>
        <end position="67"/>
    </location>
</feature>
<keyword evidence="1" id="KW-0472">Membrane</keyword>
<dbReference type="AlphaFoldDB" id="A0A1T4JLQ6"/>
<reference evidence="4" key="1">
    <citation type="submission" date="2017-02" db="EMBL/GenBank/DDBJ databases">
        <authorList>
            <person name="Varghese N."/>
            <person name="Submissions S."/>
        </authorList>
    </citation>
    <scope>NUCLEOTIDE SEQUENCE [LARGE SCALE GENOMIC DNA]</scope>
    <source>
        <strain evidence="4">ATCC 27094</strain>
    </source>
</reference>
<evidence type="ECO:0000313" key="3">
    <source>
        <dbReference type="EMBL" id="SJZ31104.1"/>
    </source>
</evidence>
<evidence type="ECO:0000256" key="1">
    <source>
        <dbReference type="SAM" id="Phobius"/>
    </source>
</evidence>
<gene>
    <name evidence="3" type="ORF">SAMN02745126_00129</name>
</gene>
<evidence type="ECO:0000313" key="4">
    <source>
        <dbReference type="Proteomes" id="UP000190092"/>
    </source>
</evidence>
<accession>A0A1T4JLQ6</accession>
<evidence type="ECO:0000259" key="2">
    <source>
        <dbReference type="Pfam" id="PF12551"/>
    </source>
</evidence>
<organism evidence="3 4">
    <name type="scientific">Enhydrobacter aerosaccus</name>
    <dbReference type="NCBI Taxonomy" id="225324"/>
    <lineage>
        <taxon>Bacteria</taxon>
        <taxon>Pseudomonadati</taxon>
        <taxon>Pseudomonadota</taxon>
        <taxon>Alphaproteobacteria</taxon>
        <taxon>Hyphomicrobiales</taxon>
        <taxon>Enhydrobacter</taxon>
    </lineage>
</organism>
<protein>
    <submittedName>
        <fullName evidence="3">Poly-beta-hydroxybutyrate polymerase N terminal</fullName>
    </submittedName>
</protein>
<sequence>MRQHPVQWFKAGQCLCPGDESVGIKAFRPVDRMHKALTGQATGGISLVALALAYFDWSIHLASAPGKQAERA</sequence>
<dbReference type="Pfam" id="PF12551">
    <property type="entry name" value="PHBC_N"/>
    <property type="match status" value="1"/>
</dbReference>
<keyword evidence="4" id="KW-1185">Reference proteome</keyword>
<keyword evidence="1" id="KW-1133">Transmembrane helix</keyword>
<proteinExistence type="predicted"/>
<feature type="transmembrane region" description="Helical" evidence="1">
    <location>
        <begin position="36"/>
        <end position="55"/>
    </location>
</feature>
<dbReference type="EMBL" id="FUWJ01000001">
    <property type="protein sequence ID" value="SJZ31104.1"/>
    <property type="molecule type" value="Genomic_DNA"/>
</dbReference>
<name>A0A1T4JLQ6_9HYPH</name>